<gene>
    <name evidence="5" type="ORF">GCM10010124_20760</name>
</gene>
<dbReference type="Gene3D" id="3.30.230.10">
    <property type="match status" value="1"/>
</dbReference>
<keyword evidence="6" id="KW-1185">Reference proteome</keyword>
<comment type="caution">
    <text evidence="5">The sequence shown here is derived from an EMBL/GenBank/DDBJ whole genome shotgun (WGS) entry which is preliminary data.</text>
</comment>
<dbReference type="Pfam" id="PF01078">
    <property type="entry name" value="Mg_chelatase"/>
    <property type="match status" value="1"/>
</dbReference>
<dbReference type="InterPro" id="IPR045006">
    <property type="entry name" value="CHLI-like"/>
</dbReference>
<dbReference type="GO" id="GO:0005524">
    <property type="term" value="F:ATP binding"/>
    <property type="evidence" value="ECO:0007669"/>
    <property type="project" value="UniProtKB-KW"/>
</dbReference>
<evidence type="ECO:0000256" key="1">
    <source>
        <dbReference type="ARBA" id="ARBA00006354"/>
    </source>
</evidence>
<dbReference type="PROSITE" id="PS51257">
    <property type="entry name" value="PROKAR_LIPOPROTEIN"/>
    <property type="match status" value="1"/>
</dbReference>
<reference evidence="5" key="2">
    <citation type="submission" date="2020-09" db="EMBL/GenBank/DDBJ databases">
        <authorList>
            <person name="Sun Q."/>
            <person name="Ohkuma M."/>
        </authorList>
    </citation>
    <scope>NUCLEOTIDE SEQUENCE</scope>
    <source>
        <strain evidence="5">JCM 3091</strain>
    </source>
</reference>
<dbReference type="SMART" id="SM00382">
    <property type="entry name" value="AAA"/>
    <property type="match status" value="1"/>
</dbReference>
<dbReference type="InterPro" id="IPR027417">
    <property type="entry name" value="P-loop_NTPase"/>
</dbReference>
<dbReference type="InterPro" id="IPR014721">
    <property type="entry name" value="Ribsml_uS5_D2-typ_fold_subgr"/>
</dbReference>
<dbReference type="Proteomes" id="UP000662200">
    <property type="component" value="Unassembled WGS sequence"/>
</dbReference>
<reference evidence="5" key="1">
    <citation type="journal article" date="2014" name="Int. J. Syst. Evol. Microbiol.">
        <title>Complete genome sequence of Corynebacterium casei LMG S-19264T (=DSM 44701T), isolated from a smear-ripened cheese.</title>
        <authorList>
            <consortium name="US DOE Joint Genome Institute (JGI-PGF)"/>
            <person name="Walter F."/>
            <person name="Albersmeier A."/>
            <person name="Kalinowski J."/>
            <person name="Ruckert C."/>
        </authorList>
    </citation>
    <scope>NUCLEOTIDE SEQUENCE</scope>
    <source>
        <strain evidence="5">JCM 3091</strain>
    </source>
</reference>
<dbReference type="PROSITE" id="PS50051">
    <property type="entry name" value="MCM_2"/>
    <property type="match status" value="1"/>
</dbReference>
<dbReference type="InterPro" id="IPR001208">
    <property type="entry name" value="MCM_dom"/>
</dbReference>
<comment type="similarity">
    <text evidence="1">Belongs to the Mg-chelatase subunits D/I family. ComM subfamily.</text>
</comment>
<dbReference type="Gene3D" id="3.40.50.300">
    <property type="entry name" value="P-loop containing nucleotide triphosphate hydrolases"/>
    <property type="match status" value="1"/>
</dbReference>
<evidence type="ECO:0000313" key="5">
    <source>
        <dbReference type="EMBL" id="GGK28012.1"/>
    </source>
</evidence>
<organism evidence="5 6">
    <name type="scientific">Pilimelia terevasa</name>
    <dbReference type="NCBI Taxonomy" id="53372"/>
    <lineage>
        <taxon>Bacteria</taxon>
        <taxon>Bacillati</taxon>
        <taxon>Actinomycetota</taxon>
        <taxon>Actinomycetes</taxon>
        <taxon>Micromonosporales</taxon>
        <taxon>Micromonosporaceae</taxon>
        <taxon>Pilimelia</taxon>
    </lineage>
</organism>
<dbReference type="EMBL" id="BMQC01000006">
    <property type="protein sequence ID" value="GGK28012.1"/>
    <property type="molecule type" value="Genomic_DNA"/>
</dbReference>
<proteinExistence type="inferred from homology"/>
<dbReference type="AlphaFoldDB" id="A0A8J3BK25"/>
<dbReference type="GO" id="GO:0003677">
    <property type="term" value="F:DNA binding"/>
    <property type="evidence" value="ECO:0007669"/>
    <property type="project" value="InterPro"/>
</dbReference>
<dbReference type="InterPro" id="IPR004482">
    <property type="entry name" value="Mg_chelat-rel"/>
</dbReference>
<dbReference type="Pfam" id="PF13541">
    <property type="entry name" value="ChlI"/>
    <property type="match status" value="1"/>
</dbReference>
<dbReference type="InterPro" id="IPR000523">
    <property type="entry name" value="Mg_chelatse_chII-like_cat_dom"/>
</dbReference>
<dbReference type="SUPFAM" id="SSF54211">
    <property type="entry name" value="Ribosomal protein S5 domain 2-like"/>
    <property type="match status" value="1"/>
</dbReference>
<dbReference type="InterPro" id="IPR003593">
    <property type="entry name" value="AAA+_ATPase"/>
</dbReference>
<dbReference type="PANTHER" id="PTHR32039">
    <property type="entry name" value="MAGNESIUM-CHELATASE SUBUNIT CHLI"/>
    <property type="match status" value="1"/>
</dbReference>
<name>A0A8J3BK25_9ACTN</name>
<dbReference type="RefSeq" id="WP_229789516.1">
    <property type="nucleotide sequence ID" value="NZ_BMQC01000006.1"/>
</dbReference>
<dbReference type="PRINTS" id="PR01657">
    <property type="entry name" value="MCMFAMILY"/>
</dbReference>
<dbReference type="SUPFAM" id="SSF52540">
    <property type="entry name" value="P-loop containing nucleoside triphosphate hydrolases"/>
    <property type="match status" value="1"/>
</dbReference>
<dbReference type="InterPro" id="IPR025158">
    <property type="entry name" value="Mg_chelat-rel_C"/>
</dbReference>
<sequence length="504" mass="51475">MGYARALGAGVVGVAGCPVEIEADIANGLPTMRMSGLPDAALHEAGDRIRAAITNSRLPWPDRRLTVNLLPAAQPKHGSGFDLPVACAVLAAGGAVPAAALATRALIGELGLDGRVRPVRGVLPMAVALAATGVTEVVVPSGNAGEATLVPGLAIHPADDLAAVVGHLRGTRPLARTAVPAPAPAPHRLDLAEVAGQELGRRALEVAAAGGHHLALLGPPGAGKTMLAERLPTVLPPLDDAAALEVTALHSLAGVLGEGALVRHPPFQAPHHTSTLPALVGGGSGMARPGALSLAHRGVLFLDEAPEFSGRALEALRQPLETGRIRVRRAGGGTDYPARVQLVVAANPCPCAQVAADGLCPCTSIAKRRYTGRLSGALRDRIDIQLALLPVRAADLTASAGSEGSAAVAARVAAARAVAARRWAPLGCATNAEVSGAVLRHPPYALRPADTRQLRDRLDRGVLTARGYDRALRLAWTVADLDGRDRPAADDIAEALALRTGALT</sequence>
<feature type="domain" description="MCM C-terminal AAA(+) ATPase" evidence="4">
    <location>
        <begin position="290"/>
        <end position="348"/>
    </location>
</feature>
<dbReference type="PANTHER" id="PTHR32039:SF7">
    <property type="entry name" value="COMPETENCE PROTEIN COMM"/>
    <property type="match status" value="1"/>
</dbReference>
<dbReference type="CDD" id="cd00009">
    <property type="entry name" value="AAA"/>
    <property type="match status" value="1"/>
</dbReference>
<keyword evidence="2" id="KW-0547">Nucleotide-binding</keyword>
<accession>A0A8J3BK25</accession>
<keyword evidence="3" id="KW-0067">ATP-binding</keyword>
<protein>
    <recommendedName>
        <fullName evidence="4">MCM C-terminal AAA(+) ATPase domain-containing protein</fullName>
    </recommendedName>
</protein>
<evidence type="ECO:0000313" key="6">
    <source>
        <dbReference type="Proteomes" id="UP000662200"/>
    </source>
</evidence>
<dbReference type="Pfam" id="PF13335">
    <property type="entry name" value="Mg_chelatase_C"/>
    <property type="match status" value="1"/>
</dbReference>
<dbReference type="NCBIfam" id="TIGR00368">
    <property type="entry name" value="YifB family Mg chelatase-like AAA ATPase"/>
    <property type="match status" value="1"/>
</dbReference>
<dbReference type="InterPro" id="IPR020568">
    <property type="entry name" value="Ribosomal_Su5_D2-typ_SF"/>
</dbReference>
<evidence type="ECO:0000256" key="2">
    <source>
        <dbReference type="ARBA" id="ARBA00022741"/>
    </source>
</evidence>
<evidence type="ECO:0000259" key="4">
    <source>
        <dbReference type="PROSITE" id="PS50051"/>
    </source>
</evidence>
<evidence type="ECO:0000256" key="3">
    <source>
        <dbReference type="ARBA" id="ARBA00022840"/>
    </source>
</evidence>